<sequence>MTTKTATVINLVNTALGAGMLALPFAFKSQGIVLAISNILFCGMLTVVGLLLQVYISGFIAPGEASFFKACKITYPSLAVVFDLAIALKCFGVCVSYLVIAGELMPLVTSYFGYETTRFTWILLSMIIVTPFSFHKSLSSLKTISIIALSSVVYLLVVVIFHFFIGDTISQRGEISIWHAENAASVISTTPIIVFAFTCAQNMFSSINEMQDRTVKGYRQVIISSIAISATVYVTIGLTGYLSFGNNVGDNIISMYAPRFTTTLGRFAIVLLVLFSYPLMFHPARVSIENIVNSFMLHATTDEHSLLLAHEYHSQKLHMTITVVALILSFLLALTLKSLNLILSFVGATGATSVSFILPGIFAYTLASTDLENDLVTLNHRQKSLLRFVSFFLFIVGLILAIMAISVNIYRISH</sequence>
<dbReference type="AlphaFoldDB" id="A0AAV5RL12"/>
<dbReference type="GO" id="GO:0005290">
    <property type="term" value="F:L-histidine transmembrane transporter activity"/>
    <property type="evidence" value="ECO:0007669"/>
    <property type="project" value="TreeGrafter"/>
</dbReference>
<feature type="domain" description="Amino acid transporter transmembrane" evidence="10">
    <location>
        <begin position="4"/>
        <end position="401"/>
    </location>
</feature>
<reference evidence="11 12" key="1">
    <citation type="journal article" date="2023" name="Elife">
        <title>Identification of key yeast species and microbe-microbe interactions impacting larval growth of Drosophila in the wild.</title>
        <authorList>
            <person name="Mure A."/>
            <person name="Sugiura Y."/>
            <person name="Maeda R."/>
            <person name="Honda K."/>
            <person name="Sakurai N."/>
            <person name="Takahashi Y."/>
            <person name="Watada M."/>
            <person name="Katoh T."/>
            <person name="Gotoh A."/>
            <person name="Gotoh Y."/>
            <person name="Taniguchi I."/>
            <person name="Nakamura K."/>
            <person name="Hayashi T."/>
            <person name="Katayama T."/>
            <person name="Uemura T."/>
            <person name="Hattori Y."/>
        </authorList>
    </citation>
    <scope>NUCLEOTIDE SEQUENCE [LARGE SCALE GENOMIC DNA]</scope>
    <source>
        <strain evidence="11 12">SB-73</strain>
    </source>
</reference>
<accession>A0AAV5RL12</accession>
<dbReference type="GO" id="GO:0005313">
    <property type="term" value="F:L-glutamate transmembrane transporter activity"/>
    <property type="evidence" value="ECO:0007669"/>
    <property type="project" value="TreeGrafter"/>
</dbReference>
<feature type="transmembrane region" description="Helical" evidence="9">
    <location>
        <begin position="264"/>
        <end position="281"/>
    </location>
</feature>
<dbReference type="GO" id="GO:0000329">
    <property type="term" value="C:fungal-type vacuole membrane"/>
    <property type="evidence" value="ECO:0007669"/>
    <property type="project" value="TreeGrafter"/>
</dbReference>
<keyword evidence="8 9" id="KW-0472">Membrane</keyword>
<keyword evidence="6" id="KW-0029">Amino-acid transport</keyword>
<evidence type="ECO:0000313" key="11">
    <source>
        <dbReference type="EMBL" id="GMM51229.1"/>
    </source>
</evidence>
<keyword evidence="5 9" id="KW-0812">Transmembrane</keyword>
<feature type="transmembrane region" description="Helical" evidence="9">
    <location>
        <begin position="177"/>
        <end position="200"/>
    </location>
</feature>
<dbReference type="PANTHER" id="PTHR22950">
    <property type="entry name" value="AMINO ACID TRANSPORTER"/>
    <property type="match status" value="1"/>
</dbReference>
<dbReference type="GO" id="GO:0005302">
    <property type="term" value="F:L-tyrosine transmembrane transporter activity"/>
    <property type="evidence" value="ECO:0007669"/>
    <property type="project" value="TreeGrafter"/>
</dbReference>
<feature type="transmembrane region" description="Helical" evidence="9">
    <location>
        <begin position="388"/>
        <end position="410"/>
    </location>
</feature>
<keyword evidence="12" id="KW-1185">Reference proteome</keyword>
<comment type="caution">
    <text evidence="11">The sequence shown here is derived from an EMBL/GenBank/DDBJ whole genome shotgun (WGS) entry which is preliminary data.</text>
</comment>
<evidence type="ECO:0000256" key="7">
    <source>
        <dbReference type="ARBA" id="ARBA00022989"/>
    </source>
</evidence>
<evidence type="ECO:0000259" key="10">
    <source>
        <dbReference type="Pfam" id="PF01490"/>
    </source>
</evidence>
<evidence type="ECO:0000256" key="3">
    <source>
        <dbReference type="ARBA" id="ARBA00022448"/>
    </source>
</evidence>
<feature type="transmembrane region" description="Helical" evidence="9">
    <location>
        <begin position="146"/>
        <end position="165"/>
    </location>
</feature>
<dbReference type="GO" id="GO:0015189">
    <property type="term" value="F:L-lysine transmembrane transporter activity"/>
    <property type="evidence" value="ECO:0007669"/>
    <property type="project" value="TreeGrafter"/>
</dbReference>
<dbReference type="PANTHER" id="PTHR22950:SF678">
    <property type="entry name" value="VACUOLAR AMINO ACID TRANSPORTER 5-RELATED"/>
    <property type="match status" value="1"/>
</dbReference>
<feature type="transmembrane region" description="Helical" evidence="9">
    <location>
        <begin position="77"/>
        <end position="99"/>
    </location>
</feature>
<evidence type="ECO:0000256" key="1">
    <source>
        <dbReference type="ARBA" id="ARBA00004128"/>
    </source>
</evidence>
<dbReference type="GO" id="GO:0061459">
    <property type="term" value="F:L-arginine transmembrane transporter activity"/>
    <property type="evidence" value="ECO:0007669"/>
    <property type="project" value="TreeGrafter"/>
</dbReference>
<dbReference type="GO" id="GO:0015194">
    <property type="term" value="F:L-serine transmembrane transporter activity"/>
    <property type="evidence" value="ECO:0007669"/>
    <property type="project" value="TreeGrafter"/>
</dbReference>
<proteinExistence type="inferred from homology"/>
<gene>
    <name evidence="11" type="ORF">DASB73_021870</name>
</gene>
<protein>
    <submittedName>
        <fullName evidence="11">Amino acid transporter</fullName>
    </submittedName>
</protein>
<evidence type="ECO:0000256" key="4">
    <source>
        <dbReference type="ARBA" id="ARBA00022554"/>
    </source>
</evidence>
<organism evidence="11 12">
    <name type="scientific">Starmerella bacillaris</name>
    <name type="common">Yeast</name>
    <name type="synonym">Candida zemplinina</name>
    <dbReference type="NCBI Taxonomy" id="1247836"/>
    <lineage>
        <taxon>Eukaryota</taxon>
        <taxon>Fungi</taxon>
        <taxon>Dikarya</taxon>
        <taxon>Ascomycota</taxon>
        <taxon>Saccharomycotina</taxon>
        <taxon>Dipodascomycetes</taxon>
        <taxon>Dipodascales</taxon>
        <taxon>Trichomonascaceae</taxon>
        <taxon>Starmerella</taxon>
    </lineage>
</organism>
<evidence type="ECO:0000256" key="9">
    <source>
        <dbReference type="SAM" id="Phobius"/>
    </source>
</evidence>
<feature type="transmembrane region" description="Helical" evidence="9">
    <location>
        <begin position="221"/>
        <end position="244"/>
    </location>
</feature>
<evidence type="ECO:0000256" key="8">
    <source>
        <dbReference type="ARBA" id="ARBA00023136"/>
    </source>
</evidence>
<evidence type="ECO:0000313" key="12">
    <source>
        <dbReference type="Proteomes" id="UP001362899"/>
    </source>
</evidence>
<dbReference type="Pfam" id="PF01490">
    <property type="entry name" value="Aa_trans"/>
    <property type="match status" value="1"/>
</dbReference>
<keyword evidence="4" id="KW-0926">Vacuole</keyword>
<evidence type="ECO:0000256" key="5">
    <source>
        <dbReference type="ARBA" id="ARBA00022692"/>
    </source>
</evidence>
<feature type="transmembrane region" description="Helical" evidence="9">
    <location>
        <begin position="342"/>
        <end position="367"/>
    </location>
</feature>
<dbReference type="EMBL" id="BTGC01000003">
    <property type="protein sequence ID" value="GMM51229.1"/>
    <property type="molecule type" value="Genomic_DNA"/>
</dbReference>
<keyword evidence="3" id="KW-0813">Transport</keyword>
<comment type="similarity">
    <text evidence="2">Belongs to the amino acid/polyamine transporter 2 family.</text>
</comment>
<comment type="subcellular location">
    <subcellularLocation>
        <location evidence="1">Vacuole membrane</location>
        <topology evidence="1">Multi-pass membrane protein</topology>
    </subcellularLocation>
</comment>
<dbReference type="InterPro" id="IPR013057">
    <property type="entry name" value="AA_transpt_TM"/>
</dbReference>
<keyword evidence="7 9" id="KW-1133">Transmembrane helix</keyword>
<evidence type="ECO:0000256" key="2">
    <source>
        <dbReference type="ARBA" id="ARBA00008066"/>
    </source>
</evidence>
<feature type="transmembrane region" description="Helical" evidence="9">
    <location>
        <begin position="317"/>
        <end position="336"/>
    </location>
</feature>
<name>A0AAV5RL12_STABA</name>
<feature type="transmembrane region" description="Helical" evidence="9">
    <location>
        <begin position="32"/>
        <end position="56"/>
    </location>
</feature>
<dbReference type="Proteomes" id="UP001362899">
    <property type="component" value="Unassembled WGS sequence"/>
</dbReference>
<feature type="transmembrane region" description="Helical" evidence="9">
    <location>
        <begin position="7"/>
        <end position="26"/>
    </location>
</feature>
<evidence type="ECO:0000256" key="6">
    <source>
        <dbReference type="ARBA" id="ARBA00022970"/>
    </source>
</evidence>